<evidence type="ECO:0000256" key="5">
    <source>
        <dbReference type="ARBA" id="ARBA00023136"/>
    </source>
</evidence>
<name>A0A3N5AWF3_9THEO</name>
<reference evidence="8 9" key="1">
    <citation type="submission" date="2018-11" db="EMBL/GenBank/DDBJ databases">
        <title>Genomic Encyclopedia of Type Strains, Phase IV (KMG-IV): sequencing the most valuable type-strain genomes for metagenomic binning, comparative biology and taxonomic classification.</title>
        <authorList>
            <person name="Goeker M."/>
        </authorList>
    </citation>
    <scope>NUCLEOTIDE SEQUENCE [LARGE SCALE GENOMIC DNA]</scope>
    <source>
        <strain evidence="8 9">DSM 102936</strain>
    </source>
</reference>
<keyword evidence="5 6" id="KW-0472">Membrane</keyword>
<sequence>MPVYRKLWFWIVVLTILSPLGLLAQGTAWGEWGTDELKEMLGMVPQGLAKLGETWHAVLPDYSVPGLDKTFAQQAVGYIISAVVGLAVIVILSYFIGRALAKGEHE</sequence>
<evidence type="ECO:0000313" key="8">
    <source>
        <dbReference type="EMBL" id="RPF49349.1"/>
    </source>
</evidence>
<organism evidence="8 9">
    <name type="scientific">Thermodesulfitimonas autotrophica</name>
    <dbReference type="NCBI Taxonomy" id="1894989"/>
    <lineage>
        <taxon>Bacteria</taxon>
        <taxon>Bacillati</taxon>
        <taxon>Bacillota</taxon>
        <taxon>Clostridia</taxon>
        <taxon>Thermoanaerobacterales</taxon>
        <taxon>Thermoanaerobacteraceae</taxon>
        <taxon>Thermodesulfitimonas</taxon>
    </lineage>
</organism>
<proteinExistence type="predicted"/>
<evidence type="ECO:0000256" key="2">
    <source>
        <dbReference type="ARBA" id="ARBA00022475"/>
    </source>
</evidence>
<dbReference type="EMBL" id="RKRE01000001">
    <property type="protein sequence ID" value="RPF49349.1"/>
    <property type="molecule type" value="Genomic_DNA"/>
</dbReference>
<evidence type="ECO:0000259" key="7">
    <source>
        <dbReference type="Pfam" id="PF13190"/>
    </source>
</evidence>
<feature type="transmembrane region" description="Helical" evidence="6">
    <location>
        <begin position="75"/>
        <end position="96"/>
    </location>
</feature>
<keyword evidence="9" id="KW-1185">Reference proteome</keyword>
<evidence type="ECO:0000256" key="6">
    <source>
        <dbReference type="SAM" id="Phobius"/>
    </source>
</evidence>
<evidence type="ECO:0000256" key="1">
    <source>
        <dbReference type="ARBA" id="ARBA00004236"/>
    </source>
</evidence>
<dbReference type="GO" id="GO:0005886">
    <property type="term" value="C:plasma membrane"/>
    <property type="evidence" value="ECO:0007669"/>
    <property type="project" value="UniProtKB-SubCell"/>
</dbReference>
<comment type="caution">
    <text evidence="8">The sequence shown here is derived from an EMBL/GenBank/DDBJ whole genome shotgun (WGS) entry which is preliminary data.</text>
</comment>
<dbReference type="Proteomes" id="UP000282654">
    <property type="component" value="Unassembled WGS sequence"/>
</dbReference>
<dbReference type="OrthoDB" id="9812055at2"/>
<evidence type="ECO:0000256" key="4">
    <source>
        <dbReference type="ARBA" id="ARBA00022989"/>
    </source>
</evidence>
<keyword evidence="4 6" id="KW-1133">Transmembrane helix</keyword>
<dbReference type="RefSeq" id="WP_123926619.1">
    <property type="nucleotide sequence ID" value="NZ_RKRE01000001.1"/>
</dbReference>
<feature type="domain" description="PDGLE" evidence="7">
    <location>
        <begin position="7"/>
        <end position="101"/>
    </location>
</feature>
<gene>
    <name evidence="8" type="ORF">EDD75_0157</name>
</gene>
<dbReference type="Pfam" id="PF13190">
    <property type="entry name" value="PDGLE"/>
    <property type="match status" value="1"/>
</dbReference>
<comment type="subcellular location">
    <subcellularLocation>
        <location evidence="1">Cell membrane</location>
    </subcellularLocation>
</comment>
<dbReference type="AlphaFoldDB" id="A0A3N5AWF3"/>
<keyword evidence="3 6" id="KW-0812">Transmembrane</keyword>
<evidence type="ECO:0000256" key="3">
    <source>
        <dbReference type="ARBA" id="ARBA00022692"/>
    </source>
</evidence>
<accession>A0A3N5AWF3</accession>
<protein>
    <submittedName>
        <fullName evidence="8">Cobalt/nickel transport protein</fullName>
    </submittedName>
</protein>
<evidence type="ECO:0000313" key="9">
    <source>
        <dbReference type="Proteomes" id="UP000282654"/>
    </source>
</evidence>
<keyword evidence="2" id="KW-1003">Cell membrane</keyword>
<dbReference type="InterPro" id="IPR025937">
    <property type="entry name" value="PDGLE_dom"/>
</dbReference>